<keyword evidence="1 8" id="KW-1003">Cell membrane</keyword>
<name>A0A0S2JZL2_9GAMM</name>
<dbReference type="InterPro" id="IPR019734">
    <property type="entry name" value="TPR_rpt"/>
</dbReference>
<keyword evidence="6" id="KW-0564">Palmitate</keyword>
<evidence type="ECO:0000313" key="11">
    <source>
        <dbReference type="Proteomes" id="UP000061457"/>
    </source>
</evidence>
<dbReference type="EMBL" id="CP013187">
    <property type="protein sequence ID" value="ALO41552.1"/>
    <property type="molecule type" value="Genomic_DNA"/>
</dbReference>
<dbReference type="InterPro" id="IPR011990">
    <property type="entry name" value="TPR-like_helical_dom_sf"/>
</dbReference>
<dbReference type="InterPro" id="IPR023605">
    <property type="entry name" value="Lipoprotein_NlpI"/>
</dbReference>
<evidence type="ECO:0000256" key="4">
    <source>
        <dbReference type="ARBA" id="ARBA00022803"/>
    </source>
</evidence>
<organism evidence="10 11">
    <name type="scientific">Pseudoalteromonas phenolica</name>
    <dbReference type="NCBI Taxonomy" id="161398"/>
    <lineage>
        <taxon>Bacteria</taxon>
        <taxon>Pseudomonadati</taxon>
        <taxon>Pseudomonadota</taxon>
        <taxon>Gammaproteobacteria</taxon>
        <taxon>Alteromonadales</taxon>
        <taxon>Pseudoalteromonadaceae</taxon>
        <taxon>Pseudoalteromonas</taxon>
    </lineage>
</organism>
<keyword evidence="5 8" id="KW-0472">Membrane</keyword>
<evidence type="ECO:0000256" key="1">
    <source>
        <dbReference type="ARBA" id="ARBA00022475"/>
    </source>
</evidence>
<dbReference type="InterPro" id="IPR050498">
    <property type="entry name" value="Ycf3"/>
</dbReference>
<dbReference type="PANTHER" id="PTHR44858:SF1">
    <property type="entry name" value="UDP-N-ACETYLGLUCOSAMINE--PEPTIDE N-ACETYLGLUCOSAMINYLTRANSFERASE SPINDLY-RELATED"/>
    <property type="match status" value="1"/>
</dbReference>
<dbReference type="GO" id="GO:0005886">
    <property type="term" value="C:plasma membrane"/>
    <property type="evidence" value="ECO:0007669"/>
    <property type="project" value="UniProtKB-SubCell"/>
</dbReference>
<keyword evidence="4 9" id="KW-0802">TPR repeat</keyword>
<evidence type="ECO:0000256" key="8">
    <source>
        <dbReference type="PIRNR" id="PIRNR004654"/>
    </source>
</evidence>
<dbReference type="PANTHER" id="PTHR44858">
    <property type="entry name" value="TETRATRICOPEPTIDE REPEAT PROTEIN 6"/>
    <property type="match status" value="1"/>
</dbReference>
<keyword evidence="3" id="KW-0677">Repeat</keyword>
<dbReference type="SMART" id="SM00028">
    <property type="entry name" value="TPR"/>
    <property type="match status" value="4"/>
</dbReference>
<dbReference type="GO" id="GO:0009279">
    <property type="term" value="C:cell outer membrane"/>
    <property type="evidence" value="ECO:0007669"/>
    <property type="project" value="TreeGrafter"/>
</dbReference>
<keyword evidence="11" id="KW-1185">Reference proteome</keyword>
<evidence type="ECO:0000313" key="10">
    <source>
        <dbReference type="EMBL" id="ALO41552.1"/>
    </source>
</evidence>
<evidence type="ECO:0000256" key="7">
    <source>
        <dbReference type="ARBA" id="ARBA00023288"/>
    </source>
</evidence>
<evidence type="ECO:0000256" key="9">
    <source>
        <dbReference type="PROSITE-ProRule" id="PRU00339"/>
    </source>
</evidence>
<dbReference type="SUPFAM" id="SSF48452">
    <property type="entry name" value="TPR-like"/>
    <property type="match status" value="1"/>
</dbReference>
<keyword evidence="7 10" id="KW-0449">Lipoprotein</keyword>
<dbReference type="Gene3D" id="1.25.40.10">
    <property type="entry name" value="Tetratricopeptide repeat domain"/>
    <property type="match status" value="1"/>
</dbReference>
<dbReference type="Proteomes" id="UP000061457">
    <property type="component" value="Chromosome I"/>
</dbReference>
<keyword evidence="2" id="KW-0732">Signal</keyword>
<dbReference type="PIRSF" id="PIRSF004654">
    <property type="entry name" value="NlpI"/>
    <property type="match status" value="1"/>
</dbReference>
<proteinExistence type="predicted"/>
<evidence type="ECO:0000256" key="5">
    <source>
        <dbReference type="ARBA" id="ARBA00023136"/>
    </source>
</evidence>
<evidence type="ECO:0000256" key="2">
    <source>
        <dbReference type="ARBA" id="ARBA00022729"/>
    </source>
</evidence>
<dbReference type="GO" id="GO:0046813">
    <property type="term" value="P:receptor-mediated virion attachment to host cell"/>
    <property type="evidence" value="ECO:0007669"/>
    <property type="project" value="TreeGrafter"/>
</dbReference>
<feature type="repeat" description="TPR" evidence="9">
    <location>
        <begin position="102"/>
        <end position="135"/>
    </location>
</feature>
<evidence type="ECO:0000256" key="3">
    <source>
        <dbReference type="ARBA" id="ARBA00022737"/>
    </source>
</evidence>
<comment type="subcellular location">
    <subcellularLocation>
        <location evidence="8">Cell membrane</location>
    </subcellularLocation>
</comment>
<dbReference type="PROSITE" id="PS50005">
    <property type="entry name" value="TPR"/>
    <property type="match status" value="1"/>
</dbReference>
<dbReference type="NCBIfam" id="NF008391">
    <property type="entry name" value="PRK11189.1"/>
    <property type="match status" value="1"/>
</dbReference>
<dbReference type="PATRIC" id="fig|161398.10.peg.1055"/>
<reference evidence="10 11" key="1">
    <citation type="submission" date="2015-11" db="EMBL/GenBank/DDBJ databases">
        <authorList>
            <person name="Zhang Y."/>
            <person name="Guo Z."/>
        </authorList>
    </citation>
    <scope>NUCLEOTIDE SEQUENCE [LARGE SCALE GENOMIC DNA]</scope>
    <source>
        <strain evidence="10 11">KCTC 12086</strain>
    </source>
</reference>
<dbReference type="STRING" id="161398.PP2015_1035"/>
<dbReference type="KEGG" id="pphe:PP2015_1035"/>
<accession>A0A0S2JZL2</accession>
<dbReference type="RefSeq" id="WP_058029282.1">
    <property type="nucleotide sequence ID" value="NZ_CP013187.1"/>
</dbReference>
<dbReference type="OrthoDB" id="509324at2"/>
<gene>
    <name evidence="10" type="ORF">PP2015_1035</name>
</gene>
<comment type="subunit">
    <text evidence="8">Homodimer.</text>
</comment>
<comment type="function">
    <text evidence="8">May be involved in cell division.</text>
</comment>
<dbReference type="AlphaFoldDB" id="A0A0S2JZL2"/>
<protein>
    <recommendedName>
        <fullName evidence="8">Lipoprotein NlpI</fullName>
    </recommendedName>
</protein>
<evidence type="ECO:0000256" key="6">
    <source>
        <dbReference type="ARBA" id="ARBA00023139"/>
    </source>
</evidence>
<dbReference type="PROSITE" id="PS51257">
    <property type="entry name" value="PROKAR_LIPOPROTEIN"/>
    <property type="match status" value="1"/>
</dbReference>
<sequence>MKFKSFLLASVVAMTLAGCQTTSEKQTAKSVANVPLGVPLAPNYRNEIEIARYSELLLSPEINNDQKAELFLRRGRLYDSVGLSTLARIDFNRSVQLKPDLASVYNFLGIHHTLAQDFGKAYEMFDAVLELDEDHQYAYLNRGIALYYGGRPELSSQDLEAFLARSPADAYRVMWVYLAQAKVDANAAYEQLKANSQALNPDEWSTQLVQLYLGQLTETQFLAQITEGVAGQQQYAERLCEAYFYLAKLYQARGKEAVAVDFFKLALATNVFEFVEHKYSRLELELFAGVKAG</sequence>